<keyword evidence="2" id="KW-1185">Reference proteome</keyword>
<comment type="caution">
    <text evidence="1">The sequence shown here is derived from an EMBL/GenBank/DDBJ whole genome shotgun (WGS) entry which is preliminary data.</text>
</comment>
<dbReference type="Proteomes" id="UP001596380">
    <property type="component" value="Unassembled WGS sequence"/>
</dbReference>
<reference evidence="2" key="1">
    <citation type="journal article" date="2019" name="Int. J. Syst. Evol. Microbiol.">
        <title>The Global Catalogue of Microorganisms (GCM) 10K type strain sequencing project: providing services to taxonomists for standard genome sequencing and annotation.</title>
        <authorList>
            <consortium name="The Broad Institute Genomics Platform"/>
            <consortium name="The Broad Institute Genome Sequencing Center for Infectious Disease"/>
            <person name="Wu L."/>
            <person name="Ma J."/>
        </authorList>
    </citation>
    <scope>NUCLEOTIDE SEQUENCE [LARGE SCALE GENOMIC DNA]</scope>
    <source>
        <strain evidence="2">JCM 3369</strain>
    </source>
</reference>
<dbReference type="RefSeq" id="WP_160821617.1">
    <property type="nucleotide sequence ID" value="NZ_JBHSXE010000001.1"/>
</dbReference>
<protein>
    <submittedName>
        <fullName evidence="1">Uncharacterized protein</fullName>
    </submittedName>
</protein>
<sequence length="141" mass="15339">MTGFHGRPEQYDHTGLVTGLRTAARGFCDEFAAVESLIAHRFWLTRADFRDRFVRTGATPREANEPPAAWVNWIGAATALKLGWLECSSDEAALLHIAIALATSGPFPTAALSSLDRDSLVKVLTATAHADGYSDVRVEIR</sequence>
<name>A0ABW2CDL9_9ACTN</name>
<proteinExistence type="predicted"/>
<gene>
    <name evidence="1" type="ORF">ACFQKB_07725</name>
</gene>
<dbReference type="EMBL" id="JBHSXS010000003">
    <property type="protein sequence ID" value="MFC6879652.1"/>
    <property type="molecule type" value="Genomic_DNA"/>
</dbReference>
<evidence type="ECO:0000313" key="1">
    <source>
        <dbReference type="EMBL" id="MFC6879652.1"/>
    </source>
</evidence>
<accession>A0ABW2CDL9</accession>
<organism evidence="1 2">
    <name type="scientific">Actinomadura yumaensis</name>
    <dbReference type="NCBI Taxonomy" id="111807"/>
    <lineage>
        <taxon>Bacteria</taxon>
        <taxon>Bacillati</taxon>
        <taxon>Actinomycetota</taxon>
        <taxon>Actinomycetes</taxon>
        <taxon>Streptosporangiales</taxon>
        <taxon>Thermomonosporaceae</taxon>
        <taxon>Actinomadura</taxon>
    </lineage>
</organism>
<evidence type="ECO:0000313" key="2">
    <source>
        <dbReference type="Proteomes" id="UP001596380"/>
    </source>
</evidence>